<dbReference type="InterPro" id="IPR007396">
    <property type="entry name" value="TR_PAI2-type"/>
</dbReference>
<feature type="compositionally biased region" description="Basic and acidic residues" evidence="1">
    <location>
        <begin position="32"/>
        <end position="41"/>
    </location>
</feature>
<dbReference type="SUPFAM" id="SSF50475">
    <property type="entry name" value="FMN-binding split barrel"/>
    <property type="match status" value="1"/>
</dbReference>
<reference evidence="3" key="1">
    <citation type="journal article" date="2019" name="Int. J. Syst. Evol. Microbiol.">
        <title>The Global Catalogue of Microorganisms (GCM) 10K type strain sequencing project: providing services to taxonomists for standard genome sequencing and annotation.</title>
        <authorList>
            <consortium name="The Broad Institute Genomics Platform"/>
            <consortium name="The Broad Institute Genome Sequencing Center for Infectious Disease"/>
            <person name="Wu L."/>
            <person name="Ma J."/>
        </authorList>
    </citation>
    <scope>NUCLEOTIDE SEQUENCE [LARGE SCALE GENOMIC DNA]</scope>
    <source>
        <strain evidence="3">NBRC 108730</strain>
    </source>
</reference>
<organism evidence="2 3">
    <name type="scientific">Angustibacter aerolatus</name>
    <dbReference type="NCBI Taxonomy" id="1162965"/>
    <lineage>
        <taxon>Bacteria</taxon>
        <taxon>Bacillati</taxon>
        <taxon>Actinomycetota</taxon>
        <taxon>Actinomycetes</taxon>
        <taxon>Kineosporiales</taxon>
        <taxon>Kineosporiaceae</taxon>
    </lineage>
</organism>
<sequence length="108" mass="11733">MPTWDYEVAHVRGRLTVHDDVGWLAEAVRGLTERHESRRAEPWAVDDAPARFVEGQPARDRRAGAGGRVGRAGAQPEPPGRGRPGVVTGLRADGRHPLADAVAERLDD</sequence>
<proteinExistence type="predicted"/>
<feature type="compositionally biased region" description="Basic and acidic residues" evidence="1">
    <location>
        <begin position="92"/>
        <end position="108"/>
    </location>
</feature>
<dbReference type="PANTHER" id="PTHR35802:SF1">
    <property type="entry name" value="PROTEASE SYNTHASE AND SPORULATION PROTEIN PAI 2"/>
    <property type="match status" value="1"/>
</dbReference>
<dbReference type="Gene3D" id="2.30.110.10">
    <property type="entry name" value="Electron Transport, Fmn-binding Protein, Chain A"/>
    <property type="match status" value="1"/>
</dbReference>
<gene>
    <name evidence="2" type="ORF">GCM10025868_24880</name>
</gene>
<feature type="region of interest" description="Disordered" evidence="1">
    <location>
        <begin position="32"/>
        <end position="108"/>
    </location>
</feature>
<dbReference type="InterPro" id="IPR012349">
    <property type="entry name" value="Split_barrel_FMN-bd"/>
</dbReference>
<dbReference type="Pfam" id="PF04299">
    <property type="entry name" value="FMN_bind_2"/>
    <property type="match status" value="1"/>
</dbReference>
<evidence type="ECO:0000313" key="2">
    <source>
        <dbReference type="EMBL" id="GMA87238.1"/>
    </source>
</evidence>
<dbReference type="Proteomes" id="UP001157017">
    <property type="component" value="Unassembled WGS sequence"/>
</dbReference>
<protein>
    <submittedName>
        <fullName evidence="2">Uncharacterized protein</fullName>
    </submittedName>
</protein>
<dbReference type="EMBL" id="BSUZ01000001">
    <property type="protein sequence ID" value="GMA87238.1"/>
    <property type="molecule type" value="Genomic_DNA"/>
</dbReference>
<accession>A0ABQ6JGD5</accession>
<evidence type="ECO:0000313" key="3">
    <source>
        <dbReference type="Proteomes" id="UP001157017"/>
    </source>
</evidence>
<evidence type="ECO:0000256" key="1">
    <source>
        <dbReference type="SAM" id="MobiDB-lite"/>
    </source>
</evidence>
<dbReference type="PANTHER" id="PTHR35802">
    <property type="entry name" value="PROTEASE SYNTHASE AND SPORULATION PROTEIN PAI 2"/>
    <property type="match status" value="1"/>
</dbReference>
<name>A0ABQ6JGD5_9ACTN</name>
<comment type="caution">
    <text evidence="2">The sequence shown here is derived from an EMBL/GenBank/DDBJ whole genome shotgun (WGS) entry which is preliminary data.</text>
</comment>
<keyword evidence="3" id="KW-1185">Reference proteome</keyword>